<sequence>MLNNQQFLTQEESLAVEASLLTSEEKFLTRLTISSLRVLQLIAQDLDVSVDSLSSEQIIAWMEKDSKVRREQGIDKAILKW</sequence>
<comment type="caution">
    <text evidence="1">The sequence shown here is derived from an EMBL/GenBank/DDBJ whole genome shotgun (WGS) entry which is preliminary data.</text>
</comment>
<evidence type="ECO:0000313" key="2">
    <source>
        <dbReference type="Proteomes" id="UP000437131"/>
    </source>
</evidence>
<dbReference type="Proteomes" id="UP000437131">
    <property type="component" value="Unassembled WGS sequence"/>
</dbReference>
<dbReference type="RefSeq" id="WP_015218105.1">
    <property type="nucleotide sequence ID" value="NZ_WMIA01000001.1"/>
</dbReference>
<name>A0A844GTX2_9CHRO</name>
<protein>
    <submittedName>
        <fullName evidence="1">Uncharacterized protein</fullName>
    </submittedName>
</protein>
<evidence type="ECO:0000313" key="1">
    <source>
        <dbReference type="EMBL" id="MTF37705.1"/>
    </source>
</evidence>
<dbReference type="EMBL" id="WMIA01000001">
    <property type="protein sequence ID" value="MTF37705.1"/>
    <property type="molecule type" value="Genomic_DNA"/>
</dbReference>
<dbReference type="PANTHER" id="PTHR36382">
    <property type="entry name" value="OSJNBA0043L09.26 PROTEIN"/>
    <property type="match status" value="1"/>
</dbReference>
<proteinExistence type="predicted"/>
<gene>
    <name evidence="1" type="ORF">GGC33_01995</name>
</gene>
<accession>A0A844GTX2</accession>
<reference evidence="1 2" key="1">
    <citation type="submission" date="2019-11" db="EMBL/GenBank/DDBJ databases">
        <title>Isolation of a new High Light Tolerant Cyanobacteria.</title>
        <authorList>
            <person name="Dobson Z."/>
            <person name="Vaughn N."/>
            <person name="Vaughn M."/>
            <person name="Fromme P."/>
            <person name="Mazor Y."/>
        </authorList>
    </citation>
    <scope>NUCLEOTIDE SEQUENCE [LARGE SCALE GENOMIC DNA]</scope>
    <source>
        <strain evidence="1 2">0216</strain>
    </source>
</reference>
<dbReference type="AlphaFoldDB" id="A0A844GTX2"/>
<dbReference type="PANTHER" id="PTHR36382:SF2">
    <property type="entry name" value="OS04G0635700 PROTEIN"/>
    <property type="match status" value="1"/>
</dbReference>
<organism evidence="1 2">
    <name type="scientific">Cyanobacterium aponinum 0216</name>
    <dbReference type="NCBI Taxonomy" id="2676140"/>
    <lineage>
        <taxon>Bacteria</taxon>
        <taxon>Bacillati</taxon>
        <taxon>Cyanobacteriota</taxon>
        <taxon>Cyanophyceae</taxon>
        <taxon>Oscillatoriophycideae</taxon>
        <taxon>Chroococcales</taxon>
        <taxon>Geminocystaceae</taxon>
        <taxon>Cyanobacterium</taxon>
    </lineage>
</organism>